<evidence type="ECO:0000313" key="1">
    <source>
        <dbReference type="EMBL" id="AEM46722.1"/>
    </source>
</evidence>
<organism evidence="1 2">
    <name type="scientific">Acidithiobacillus ferrivorans SS3</name>
    <dbReference type="NCBI Taxonomy" id="743299"/>
    <lineage>
        <taxon>Bacteria</taxon>
        <taxon>Pseudomonadati</taxon>
        <taxon>Pseudomonadota</taxon>
        <taxon>Acidithiobacillia</taxon>
        <taxon>Acidithiobacillales</taxon>
        <taxon>Acidithiobacillaceae</taxon>
        <taxon>Acidithiobacillus</taxon>
    </lineage>
</organism>
<sequence length="72" mass="8213">MIQWILRNNPWILWVAGALLFLRWLTFPVPHPASKSLLLLGALSSRVRQFIGKNRQFRNVAPAFIGVSAPIF</sequence>
<dbReference type="KEGG" id="afi:Acife_0515"/>
<accession>G0JTX0</accession>
<reference evidence="1 2" key="1">
    <citation type="journal article" date="2011" name="J. Bacteriol.">
        <title>Draft genome of the psychrotolerant acidophile Acidithiobacillus ferrivorans SS3.</title>
        <authorList>
            <person name="Liljeqvist M."/>
            <person name="Valdes J."/>
            <person name="Holmes D.S."/>
            <person name="Dopson M."/>
        </authorList>
    </citation>
    <scope>NUCLEOTIDE SEQUENCE [LARGE SCALE GENOMIC DNA]</scope>
    <source>
        <strain evidence="1 2">SS3</strain>
    </source>
</reference>
<evidence type="ECO:0000313" key="2">
    <source>
        <dbReference type="Proteomes" id="UP000009220"/>
    </source>
</evidence>
<dbReference type="RefSeq" id="WP_014027991.1">
    <property type="nucleotide sequence ID" value="NC_015942.1"/>
</dbReference>
<proteinExistence type="predicted"/>
<dbReference type="HOGENOM" id="CLU_2713168_0_0_6"/>
<dbReference type="AlphaFoldDB" id="G0JTX0"/>
<dbReference type="EMBL" id="CP002985">
    <property type="protein sequence ID" value="AEM46722.1"/>
    <property type="molecule type" value="Genomic_DNA"/>
</dbReference>
<protein>
    <submittedName>
        <fullName evidence="1">Uncharacterized protein</fullName>
    </submittedName>
</protein>
<gene>
    <name evidence="1" type="ORF">Acife_0515</name>
</gene>
<name>G0JTX0_9PROT</name>
<dbReference type="STRING" id="743299.Acife_0515"/>
<dbReference type="Proteomes" id="UP000009220">
    <property type="component" value="Chromosome"/>
</dbReference>